<evidence type="ECO:0000313" key="2">
    <source>
        <dbReference type="EMBL" id="KYF84541.1"/>
    </source>
</evidence>
<evidence type="ECO:0000256" key="1">
    <source>
        <dbReference type="SAM" id="MobiDB-lite"/>
    </source>
</evidence>
<name>A0A150RWH9_SORCE</name>
<dbReference type="Proteomes" id="UP000075635">
    <property type="component" value="Unassembled WGS sequence"/>
</dbReference>
<gene>
    <name evidence="2" type="ORF">BE17_15870</name>
</gene>
<proteinExistence type="predicted"/>
<dbReference type="AlphaFoldDB" id="A0A150RWH9"/>
<accession>A0A150RWH9</accession>
<organism evidence="2 3">
    <name type="scientific">Sorangium cellulosum</name>
    <name type="common">Polyangium cellulosum</name>
    <dbReference type="NCBI Taxonomy" id="56"/>
    <lineage>
        <taxon>Bacteria</taxon>
        <taxon>Pseudomonadati</taxon>
        <taxon>Myxococcota</taxon>
        <taxon>Polyangia</taxon>
        <taxon>Polyangiales</taxon>
        <taxon>Polyangiaceae</taxon>
        <taxon>Sorangium</taxon>
    </lineage>
</organism>
<reference evidence="2 3" key="1">
    <citation type="submission" date="2014-02" db="EMBL/GenBank/DDBJ databases">
        <title>The small core and large imbalanced accessory genome model reveals a collaborative survival strategy of Sorangium cellulosum strains in nature.</title>
        <authorList>
            <person name="Han K."/>
            <person name="Peng R."/>
            <person name="Blom J."/>
            <person name="Li Y.-Z."/>
        </authorList>
    </citation>
    <scope>NUCLEOTIDE SEQUENCE [LARGE SCALE GENOMIC DNA]</scope>
    <source>
        <strain evidence="2 3">So0011-07</strain>
    </source>
</reference>
<protein>
    <submittedName>
        <fullName evidence="2">Uncharacterized protein</fullName>
    </submittedName>
</protein>
<comment type="caution">
    <text evidence="2">The sequence shown here is derived from an EMBL/GenBank/DDBJ whole genome shotgun (WGS) entry which is preliminary data.</text>
</comment>
<feature type="region of interest" description="Disordered" evidence="1">
    <location>
        <begin position="39"/>
        <end position="76"/>
    </location>
</feature>
<sequence length="88" mass="9380">MDVYCEVCGIVTTVSSDARGGSALECWVCGGAMFRAQGRVAAAPPSPGAEERPIRPPPPLRRSSAPSVQREDDDPTMMDLRSLALKSF</sequence>
<feature type="non-terminal residue" evidence="2">
    <location>
        <position position="88"/>
    </location>
</feature>
<evidence type="ECO:0000313" key="3">
    <source>
        <dbReference type="Proteomes" id="UP000075635"/>
    </source>
</evidence>
<dbReference type="EMBL" id="JEMB01001907">
    <property type="protein sequence ID" value="KYF84541.1"/>
    <property type="molecule type" value="Genomic_DNA"/>
</dbReference>